<dbReference type="EC" id="3.1.21.-" evidence="5"/>
<name>A0ABU8ZHG5_ACIJU</name>
<keyword evidence="5" id="KW-0540">Nuclease</keyword>
<evidence type="ECO:0000256" key="2">
    <source>
        <dbReference type="ARBA" id="ARBA00022747"/>
    </source>
</evidence>
<dbReference type="GO" id="GO:0004519">
    <property type="term" value="F:endonuclease activity"/>
    <property type="evidence" value="ECO:0007669"/>
    <property type="project" value="UniProtKB-KW"/>
</dbReference>
<evidence type="ECO:0000313" key="5">
    <source>
        <dbReference type="EMBL" id="MEK0253028.1"/>
    </source>
</evidence>
<dbReference type="Gene3D" id="3.90.220.20">
    <property type="entry name" value="DNA methylase specificity domains"/>
    <property type="match status" value="2"/>
</dbReference>
<dbReference type="PANTHER" id="PTHR30408">
    <property type="entry name" value="TYPE-1 RESTRICTION ENZYME ECOKI SPECIFICITY PROTEIN"/>
    <property type="match status" value="1"/>
</dbReference>
<evidence type="ECO:0000259" key="4">
    <source>
        <dbReference type="Pfam" id="PF01420"/>
    </source>
</evidence>
<dbReference type="EMBL" id="JBBMLE010000041">
    <property type="protein sequence ID" value="MEK0253028.1"/>
    <property type="molecule type" value="Genomic_DNA"/>
</dbReference>
<sequence>MMFEKYDAYKDSGVDWIGEIPNHWCVEKSKWLFSLRKEKALKNEEQLTASQKYGMIPQNEFMALEGRRVTQVEFNSEILKHVEKGDFVISMRSFQGGLEYSEYTGSVSSAYVALKPITGIFSLFFKYLFKSQRYIEALQSTSNLVRDGQALRYDNFCMVDLFLPPIEEQMKIANFLNQRIIDIDQAISIKEQQIALLNERKQIIIQKAVTQGLDPNVSMKDSGVEWIGQIPEHWVILPLTKYSTRVDYRGKTPEKVEEGRLLVTTRNIKNGVLDYQISQEYIKESQYKDVMSRGLPQIGDILFTMEAPLGHSAIVDREDIAIAQRIIKFRLNPEMLNSYFVNFYFQTDIFQNYLYSLGTGSTALGIKASKLGILKLIAPNLDEQGKIVEFLKLEEKKFNSAFELVQQQIEKLKEYKTTLINDAVTGKIKVA</sequence>
<feature type="domain" description="Type I restriction modification DNA specificity" evidence="4">
    <location>
        <begin position="32"/>
        <end position="184"/>
    </location>
</feature>
<evidence type="ECO:0000256" key="1">
    <source>
        <dbReference type="ARBA" id="ARBA00010923"/>
    </source>
</evidence>
<comment type="similarity">
    <text evidence="1">Belongs to the type-I restriction system S methylase family.</text>
</comment>
<keyword evidence="2" id="KW-0680">Restriction system</keyword>
<reference evidence="5 6" key="1">
    <citation type="submission" date="2024-03" db="EMBL/GenBank/DDBJ databases">
        <title>Cross-transmission of Acinetobacter junii carrying blaOXA-58 in a neonatal intensive care unit.</title>
        <authorList>
            <person name="Bour M."/>
            <person name="Potron A."/>
            <person name="Lecointe D."/>
        </authorList>
    </citation>
    <scope>NUCLEOTIDE SEQUENCE [LARGE SCALE GENOMIC DNA]</scope>
    <source>
        <strain evidence="5 6">21A3096 case 1</strain>
    </source>
</reference>
<dbReference type="InterPro" id="IPR000055">
    <property type="entry name" value="Restrct_endonuc_typeI_TRD"/>
</dbReference>
<comment type="caution">
    <text evidence="5">The sequence shown here is derived from an EMBL/GenBank/DDBJ whole genome shotgun (WGS) entry which is preliminary data.</text>
</comment>
<accession>A0ABU8ZHG5</accession>
<organism evidence="5 6">
    <name type="scientific">Acinetobacter junii</name>
    <dbReference type="NCBI Taxonomy" id="40215"/>
    <lineage>
        <taxon>Bacteria</taxon>
        <taxon>Pseudomonadati</taxon>
        <taxon>Pseudomonadota</taxon>
        <taxon>Gammaproteobacteria</taxon>
        <taxon>Moraxellales</taxon>
        <taxon>Moraxellaceae</taxon>
        <taxon>Acinetobacter</taxon>
    </lineage>
</organism>
<evidence type="ECO:0000256" key="3">
    <source>
        <dbReference type="ARBA" id="ARBA00023125"/>
    </source>
</evidence>
<feature type="domain" description="Type I restriction modification DNA specificity" evidence="4">
    <location>
        <begin position="295"/>
        <end position="413"/>
    </location>
</feature>
<dbReference type="InterPro" id="IPR044946">
    <property type="entry name" value="Restrct_endonuc_typeI_TRD_sf"/>
</dbReference>
<dbReference type="PANTHER" id="PTHR30408:SF12">
    <property type="entry name" value="TYPE I RESTRICTION ENZYME MJAVIII SPECIFICITY SUBUNIT"/>
    <property type="match status" value="1"/>
</dbReference>
<dbReference type="Pfam" id="PF01420">
    <property type="entry name" value="Methylase_S"/>
    <property type="match status" value="2"/>
</dbReference>
<dbReference type="SUPFAM" id="SSF116734">
    <property type="entry name" value="DNA methylase specificity domain"/>
    <property type="match status" value="2"/>
</dbReference>
<dbReference type="RefSeq" id="WP_340474776.1">
    <property type="nucleotide sequence ID" value="NZ_JBBMLE010000041.1"/>
</dbReference>
<dbReference type="Gene3D" id="1.10.287.1120">
    <property type="entry name" value="Bipartite methylase S protein"/>
    <property type="match status" value="1"/>
</dbReference>
<dbReference type="Proteomes" id="UP001498501">
    <property type="component" value="Unassembled WGS sequence"/>
</dbReference>
<keyword evidence="5" id="KW-0378">Hydrolase</keyword>
<keyword evidence="6" id="KW-1185">Reference proteome</keyword>
<keyword evidence="3" id="KW-0238">DNA-binding</keyword>
<dbReference type="GO" id="GO:0016787">
    <property type="term" value="F:hydrolase activity"/>
    <property type="evidence" value="ECO:0007669"/>
    <property type="project" value="UniProtKB-KW"/>
</dbReference>
<proteinExistence type="inferred from homology"/>
<protein>
    <submittedName>
        <fullName evidence="5">Restriction endonuclease subunit S</fullName>
        <ecNumber evidence="5">3.1.21.-</ecNumber>
    </submittedName>
</protein>
<dbReference type="InterPro" id="IPR052021">
    <property type="entry name" value="Type-I_RS_S_subunit"/>
</dbReference>
<evidence type="ECO:0000313" key="6">
    <source>
        <dbReference type="Proteomes" id="UP001498501"/>
    </source>
</evidence>
<gene>
    <name evidence="5" type="ORF">WM018_11090</name>
</gene>
<keyword evidence="5" id="KW-0255">Endonuclease</keyword>